<dbReference type="Proteomes" id="UP000823674">
    <property type="component" value="Chromosome A10"/>
</dbReference>
<comment type="caution">
    <text evidence="1">The sequence shown here is derived from an EMBL/GenBank/DDBJ whole genome shotgun (WGS) entry which is preliminary data.</text>
</comment>
<sequence>MRTAGHFYVAAEDLIPTAHPKQNLSCGLCYGLIIHAIQSYLSQIEIRRLDHFLQERNEAQDK</sequence>
<organism evidence="1 2">
    <name type="scientific">Brassica rapa subsp. trilocularis</name>
    <dbReference type="NCBI Taxonomy" id="1813537"/>
    <lineage>
        <taxon>Eukaryota</taxon>
        <taxon>Viridiplantae</taxon>
        <taxon>Streptophyta</taxon>
        <taxon>Embryophyta</taxon>
        <taxon>Tracheophyta</taxon>
        <taxon>Spermatophyta</taxon>
        <taxon>Magnoliopsida</taxon>
        <taxon>eudicotyledons</taxon>
        <taxon>Gunneridae</taxon>
        <taxon>Pentapetalae</taxon>
        <taxon>rosids</taxon>
        <taxon>malvids</taxon>
        <taxon>Brassicales</taxon>
        <taxon>Brassicaceae</taxon>
        <taxon>Brassiceae</taxon>
        <taxon>Brassica</taxon>
    </lineage>
</organism>
<accession>A0ABQ7KK86</accession>
<name>A0ABQ7KK86_BRACM</name>
<reference evidence="1 2" key="1">
    <citation type="submission" date="2021-03" db="EMBL/GenBank/DDBJ databases">
        <authorList>
            <person name="King G.J."/>
            <person name="Bancroft I."/>
            <person name="Baten A."/>
            <person name="Bloomfield J."/>
            <person name="Borpatragohain P."/>
            <person name="He Z."/>
            <person name="Irish N."/>
            <person name="Irwin J."/>
            <person name="Liu K."/>
            <person name="Mauleon R.P."/>
            <person name="Moore J."/>
            <person name="Morris R."/>
            <person name="Ostergaard L."/>
            <person name="Wang B."/>
            <person name="Wells R."/>
        </authorList>
    </citation>
    <scope>NUCLEOTIDE SEQUENCE [LARGE SCALE GENOMIC DNA]</scope>
    <source>
        <strain evidence="1">R-o-18</strain>
        <tissue evidence="1">Leaf</tissue>
    </source>
</reference>
<dbReference type="EMBL" id="JADBGQ010000010">
    <property type="protein sequence ID" value="KAG5374978.1"/>
    <property type="molecule type" value="Genomic_DNA"/>
</dbReference>
<keyword evidence="2" id="KW-1185">Reference proteome</keyword>
<gene>
    <name evidence="1" type="primary">A10p017030.1_BraROA</name>
    <name evidence="1" type="ORF">IGI04_039574</name>
</gene>
<proteinExistence type="predicted"/>
<evidence type="ECO:0000313" key="2">
    <source>
        <dbReference type="Proteomes" id="UP000823674"/>
    </source>
</evidence>
<protein>
    <submittedName>
        <fullName evidence="1">Uncharacterized protein</fullName>
    </submittedName>
</protein>
<evidence type="ECO:0000313" key="1">
    <source>
        <dbReference type="EMBL" id="KAG5374978.1"/>
    </source>
</evidence>